<keyword evidence="1" id="KW-0812">Transmembrane</keyword>
<reference evidence="3 4" key="1">
    <citation type="submission" date="2018-06" db="EMBL/GenBank/DDBJ databases">
        <title>Towards the identification of Burkholderia cepacia strain which caused fatal septicemia.</title>
        <authorList>
            <person name="Bui L.A.T."/>
            <person name="Zakharova I.B."/>
            <person name="Shpak I.M."/>
            <person name="Teteryatnikova N."/>
            <person name="Ustinov D.V."/>
            <person name="Kuzyutina Y.A."/>
            <person name="Nguyen H.N."/>
            <person name="Antonov A.S."/>
            <person name="Avdyusheva E.F."/>
            <person name="Victorov D.V."/>
        </authorList>
    </citation>
    <scope>NUCLEOTIDE SEQUENCE [LARGE SCALE GENOMIC DNA]</scope>
    <source>
        <strain evidence="3 4">PT02</strain>
    </source>
</reference>
<dbReference type="Pfam" id="PF01757">
    <property type="entry name" value="Acyl_transf_3"/>
    <property type="match status" value="1"/>
</dbReference>
<dbReference type="AlphaFoldDB" id="A0AAQ0F8W1"/>
<dbReference type="GO" id="GO:0009103">
    <property type="term" value="P:lipopolysaccharide biosynthetic process"/>
    <property type="evidence" value="ECO:0007669"/>
    <property type="project" value="TreeGrafter"/>
</dbReference>
<feature type="transmembrane region" description="Helical" evidence="1">
    <location>
        <begin position="67"/>
        <end position="90"/>
    </location>
</feature>
<dbReference type="InterPro" id="IPR050879">
    <property type="entry name" value="Acyltransferase_3"/>
</dbReference>
<feature type="transmembrane region" description="Helical" evidence="1">
    <location>
        <begin position="233"/>
        <end position="253"/>
    </location>
</feature>
<feature type="transmembrane region" description="Helical" evidence="1">
    <location>
        <begin position="183"/>
        <end position="200"/>
    </location>
</feature>
<keyword evidence="1" id="KW-0472">Membrane</keyword>
<dbReference type="PANTHER" id="PTHR23028">
    <property type="entry name" value="ACETYLTRANSFERASE"/>
    <property type="match status" value="1"/>
</dbReference>
<evidence type="ECO:0000313" key="3">
    <source>
        <dbReference type="EMBL" id="RAQ04569.1"/>
    </source>
</evidence>
<feature type="transmembrane region" description="Helical" evidence="1">
    <location>
        <begin position="295"/>
        <end position="316"/>
    </location>
</feature>
<feature type="transmembrane region" description="Helical" evidence="1">
    <location>
        <begin position="31"/>
        <end position="47"/>
    </location>
</feature>
<comment type="caution">
    <text evidence="3">The sequence shown here is derived from an EMBL/GenBank/DDBJ whole genome shotgun (WGS) entry which is preliminary data.</text>
</comment>
<feature type="transmembrane region" description="Helical" evidence="1">
    <location>
        <begin position="328"/>
        <end position="347"/>
    </location>
</feature>
<dbReference type="Proteomes" id="UP000248899">
    <property type="component" value="Unassembled WGS sequence"/>
</dbReference>
<feature type="transmembrane region" description="Helical" evidence="1">
    <location>
        <begin position="102"/>
        <end position="123"/>
    </location>
</feature>
<keyword evidence="3" id="KW-0012">Acyltransferase</keyword>
<sequence length="394" mass="43926">MAGVCVSVGPTRSQFQQDSTVKFSRIPELDLLRFLAAIAVVFFHYAFRGYAGDDLTTMHYPALEPVAQYGFLGVHLFFMISGFVILMTAGDGSVTRFIASRASRLLPAFWVCCTITFFVTLAIGGDRFTATWPQYLVNLVTLGGGFGADPIDGAYWSLGAELRFYRLVGILLIIGQIHRAERWLYVWLIGTVLVELFPFIKLKGFLVTDYAGFFIAGAACFLIRAHGLSRSRVALVCAAWALSLYHEFQLLPYFSEHFEKPLNPAVVAVVMSTFFVVMLVLALRRTPMLTSSRWVWFGAVSYPLYLIHQNVGYMLFNEAGAAVDQVLMFWGVVAAAIGAALLLYIVVEKPTAGPMKRGVLHLLDALKRYVPARVARWRHDKIRRSGIASRAPRL</sequence>
<feature type="transmembrane region" description="Helical" evidence="1">
    <location>
        <begin position="206"/>
        <end position="226"/>
    </location>
</feature>
<protein>
    <submittedName>
        <fullName evidence="3">Acyltransferase</fullName>
    </submittedName>
</protein>
<feature type="transmembrane region" description="Helical" evidence="1">
    <location>
        <begin position="265"/>
        <end position="283"/>
    </location>
</feature>
<evidence type="ECO:0000313" key="4">
    <source>
        <dbReference type="Proteomes" id="UP000248899"/>
    </source>
</evidence>
<gene>
    <name evidence="3" type="ORF">DPR02_26225</name>
</gene>
<dbReference type="EMBL" id="QLUZ01000018">
    <property type="protein sequence ID" value="RAQ04569.1"/>
    <property type="molecule type" value="Genomic_DNA"/>
</dbReference>
<keyword evidence="1" id="KW-1133">Transmembrane helix</keyword>
<feature type="transmembrane region" description="Helical" evidence="1">
    <location>
        <begin position="154"/>
        <end position="174"/>
    </location>
</feature>
<dbReference type="GO" id="GO:0016020">
    <property type="term" value="C:membrane"/>
    <property type="evidence" value="ECO:0007669"/>
    <property type="project" value="TreeGrafter"/>
</dbReference>
<dbReference type="PANTHER" id="PTHR23028:SF53">
    <property type="entry name" value="ACYL_TRANSF_3 DOMAIN-CONTAINING PROTEIN"/>
    <property type="match status" value="1"/>
</dbReference>
<name>A0AAQ0F8W1_BURCE</name>
<proteinExistence type="predicted"/>
<dbReference type="GO" id="GO:0016747">
    <property type="term" value="F:acyltransferase activity, transferring groups other than amino-acyl groups"/>
    <property type="evidence" value="ECO:0007669"/>
    <property type="project" value="InterPro"/>
</dbReference>
<feature type="domain" description="Acyltransferase 3" evidence="2">
    <location>
        <begin position="27"/>
        <end position="344"/>
    </location>
</feature>
<accession>A0AAQ0F8W1</accession>
<evidence type="ECO:0000259" key="2">
    <source>
        <dbReference type="Pfam" id="PF01757"/>
    </source>
</evidence>
<organism evidence="3 4">
    <name type="scientific">Burkholderia cepacia</name>
    <name type="common">Pseudomonas cepacia</name>
    <dbReference type="NCBI Taxonomy" id="292"/>
    <lineage>
        <taxon>Bacteria</taxon>
        <taxon>Pseudomonadati</taxon>
        <taxon>Pseudomonadota</taxon>
        <taxon>Betaproteobacteria</taxon>
        <taxon>Burkholderiales</taxon>
        <taxon>Burkholderiaceae</taxon>
        <taxon>Burkholderia</taxon>
        <taxon>Burkholderia cepacia complex</taxon>
    </lineage>
</organism>
<evidence type="ECO:0000256" key="1">
    <source>
        <dbReference type="SAM" id="Phobius"/>
    </source>
</evidence>
<keyword evidence="3" id="KW-0808">Transferase</keyword>
<dbReference type="InterPro" id="IPR002656">
    <property type="entry name" value="Acyl_transf_3_dom"/>
</dbReference>